<evidence type="ECO:0000256" key="2">
    <source>
        <dbReference type="SAM" id="SignalP"/>
    </source>
</evidence>
<sequence>MKKFLFLTFVLLLCAGAFAQDAIVRRGDKGLYVSHIVSPKENFYSLGRLFNVAPKDIAAYNNLDMERGLNVGQTVNIPLNASNFTQEKMTGRPVYYVVGEHEGLYRVSVNNNKVLMANLRKWNNLQSDAISAGQKLIVGYLAGSDAAANNAVAKNNPPEPKTEAPKVEEKKEEPKVDIAKKPEEKPVVKEPVVEKKSEQPKPANAVANAAVNDGNGGYFKAAFDEQTKSQPAHKDDMVTAGIFKTASGWQDAKYYALIDGVEPGTIIRVVNPNNNHAVYAKVLDKMTGIRQNQGYNVRISNAAATALGIGDTDKFFVRVNY</sequence>
<dbReference type="Gene3D" id="2.40.40.10">
    <property type="entry name" value="RlpA-like domain"/>
    <property type="match status" value="1"/>
</dbReference>
<gene>
    <name evidence="4" type="ORF">FSB75_08770</name>
</gene>
<evidence type="ECO:0000313" key="5">
    <source>
        <dbReference type="Proteomes" id="UP000321204"/>
    </source>
</evidence>
<dbReference type="KEGG" id="fgg:FSB75_08770"/>
<dbReference type="InterPro" id="IPR036908">
    <property type="entry name" value="RlpA-like_sf"/>
</dbReference>
<dbReference type="EMBL" id="CP042433">
    <property type="protein sequence ID" value="QEC55981.1"/>
    <property type="molecule type" value="Genomic_DNA"/>
</dbReference>
<dbReference type="RefSeq" id="WP_146785751.1">
    <property type="nucleotide sequence ID" value="NZ_BAABIO010000001.1"/>
</dbReference>
<dbReference type="AlphaFoldDB" id="A0A5B8UH45"/>
<organism evidence="4 5">
    <name type="scientific">Flavisolibacter ginsenosidimutans</name>
    <dbReference type="NCBI Taxonomy" id="661481"/>
    <lineage>
        <taxon>Bacteria</taxon>
        <taxon>Pseudomonadati</taxon>
        <taxon>Bacteroidota</taxon>
        <taxon>Chitinophagia</taxon>
        <taxon>Chitinophagales</taxon>
        <taxon>Chitinophagaceae</taxon>
        <taxon>Flavisolibacter</taxon>
    </lineage>
</organism>
<keyword evidence="2" id="KW-0732">Signal</keyword>
<accession>A0A5B8UH45</accession>
<reference evidence="4 5" key="1">
    <citation type="journal article" date="2015" name="Int. J. Syst. Evol. Microbiol.">
        <title>Flavisolibacter ginsenosidimutans sp. nov., with ginsenoside-converting activity isolated from soil used for cultivating ginseng.</title>
        <authorList>
            <person name="Zhao Y."/>
            <person name="Liu Q."/>
            <person name="Kang M.S."/>
            <person name="Jin F."/>
            <person name="Yu H."/>
            <person name="Im W.T."/>
        </authorList>
    </citation>
    <scope>NUCLEOTIDE SEQUENCE [LARGE SCALE GENOMIC DNA]</scope>
    <source>
        <strain evidence="4 5">Gsoil 636</strain>
    </source>
</reference>
<feature type="compositionally biased region" description="Low complexity" evidence="1">
    <location>
        <begin position="200"/>
        <end position="209"/>
    </location>
</feature>
<protein>
    <submittedName>
        <fullName evidence="4">LysM peptidoglycan-binding domain-containing protein</fullName>
    </submittedName>
</protein>
<keyword evidence="5" id="KW-1185">Reference proteome</keyword>
<evidence type="ECO:0000313" key="4">
    <source>
        <dbReference type="EMBL" id="QEC55981.1"/>
    </source>
</evidence>
<dbReference type="PROSITE" id="PS51782">
    <property type="entry name" value="LYSM"/>
    <property type="match status" value="2"/>
</dbReference>
<name>A0A5B8UH45_9BACT</name>
<feature type="signal peptide" evidence="2">
    <location>
        <begin position="1"/>
        <end position="19"/>
    </location>
</feature>
<feature type="chain" id="PRO_5023062154" evidence="2">
    <location>
        <begin position="20"/>
        <end position="321"/>
    </location>
</feature>
<feature type="domain" description="LysM" evidence="3">
    <location>
        <begin position="33"/>
        <end position="77"/>
    </location>
</feature>
<dbReference type="OrthoDB" id="2149800at2"/>
<dbReference type="Proteomes" id="UP000321204">
    <property type="component" value="Chromosome"/>
</dbReference>
<dbReference type="Gene3D" id="3.10.350.10">
    <property type="entry name" value="LysM domain"/>
    <property type="match status" value="2"/>
</dbReference>
<evidence type="ECO:0000259" key="3">
    <source>
        <dbReference type="PROSITE" id="PS51782"/>
    </source>
</evidence>
<dbReference type="Pfam" id="PF01476">
    <property type="entry name" value="LysM"/>
    <property type="match status" value="2"/>
</dbReference>
<feature type="region of interest" description="Disordered" evidence="1">
    <location>
        <begin position="150"/>
        <end position="209"/>
    </location>
</feature>
<evidence type="ECO:0000256" key="1">
    <source>
        <dbReference type="SAM" id="MobiDB-lite"/>
    </source>
</evidence>
<dbReference type="InterPro" id="IPR018392">
    <property type="entry name" value="LysM"/>
</dbReference>
<dbReference type="SMART" id="SM00257">
    <property type="entry name" value="LysM"/>
    <property type="match status" value="2"/>
</dbReference>
<dbReference type="InterPro" id="IPR036779">
    <property type="entry name" value="LysM_dom_sf"/>
</dbReference>
<feature type="compositionally biased region" description="Basic and acidic residues" evidence="1">
    <location>
        <begin position="160"/>
        <end position="199"/>
    </location>
</feature>
<feature type="domain" description="LysM" evidence="3">
    <location>
        <begin position="94"/>
        <end position="138"/>
    </location>
</feature>
<dbReference type="SUPFAM" id="SSF54106">
    <property type="entry name" value="LysM domain"/>
    <property type="match status" value="1"/>
</dbReference>
<proteinExistence type="predicted"/>
<dbReference type="CDD" id="cd00118">
    <property type="entry name" value="LysM"/>
    <property type="match status" value="1"/>
</dbReference>